<dbReference type="Pfam" id="PF21739">
    <property type="entry name" value="DUF6866_N"/>
    <property type="match status" value="1"/>
</dbReference>
<feature type="domain" description="DUF6866" evidence="1">
    <location>
        <begin position="15"/>
        <end position="167"/>
    </location>
</feature>
<gene>
    <name evidence="3" type="ORF">SVA_1937</name>
</gene>
<dbReference type="NCBIfam" id="NF045620">
    <property type="entry name" value="Sfum_1244_fam"/>
    <property type="match status" value="1"/>
</dbReference>
<reference evidence="3 4" key="1">
    <citation type="submission" date="2015-08" db="EMBL/GenBank/DDBJ databases">
        <title>Complete genome sequence of Sulfurifustis variabilis.</title>
        <authorList>
            <person name="Miura A."/>
            <person name="Kojima H."/>
            <person name="Fukui M."/>
        </authorList>
    </citation>
    <scope>NUCLEOTIDE SEQUENCE [LARGE SCALE GENOMIC DNA]</scope>
    <source>
        <strain evidence="4">skN76</strain>
    </source>
</reference>
<dbReference type="InterPro" id="IPR054640">
    <property type="entry name" value="Sfum_1244-like"/>
</dbReference>
<dbReference type="AlphaFoldDB" id="A0A1B4V4P8"/>
<dbReference type="Proteomes" id="UP000218899">
    <property type="component" value="Chromosome"/>
</dbReference>
<organism evidence="3 4">
    <name type="scientific">Sulfurifustis variabilis</name>
    <dbReference type="NCBI Taxonomy" id="1675686"/>
    <lineage>
        <taxon>Bacteria</taxon>
        <taxon>Pseudomonadati</taxon>
        <taxon>Pseudomonadota</taxon>
        <taxon>Gammaproteobacteria</taxon>
        <taxon>Acidiferrobacterales</taxon>
        <taxon>Acidiferrobacteraceae</taxon>
        <taxon>Sulfurifustis</taxon>
    </lineage>
</organism>
<dbReference type="KEGG" id="sva:SVA_1937"/>
<dbReference type="Pfam" id="PF21740">
    <property type="entry name" value="DUF6866_C"/>
    <property type="match status" value="1"/>
</dbReference>
<accession>A0A1B4V4P8</accession>
<feature type="domain" description="DUF6866" evidence="2">
    <location>
        <begin position="172"/>
        <end position="352"/>
    </location>
</feature>
<dbReference type="EMBL" id="AP014936">
    <property type="protein sequence ID" value="BAU48490.1"/>
    <property type="molecule type" value="Genomic_DNA"/>
</dbReference>
<proteinExistence type="predicted"/>
<evidence type="ECO:0000313" key="4">
    <source>
        <dbReference type="Proteomes" id="UP000218899"/>
    </source>
</evidence>
<evidence type="ECO:0000313" key="3">
    <source>
        <dbReference type="EMBL" id="BAU48490.1"/>
    </source>
</evidence>
<name>A0A1B4V4P8_9GAMM</name>
<keyword evidence="4" id="KW-1185">Reference proteome</keyword>
<sequence length="355" mass="40718">MHSDRPNRFMLNLGQLASTVQRNCDISDARHVGDFTLCVFLLKMREYYRWENEIPFSGALPNQDVGEWLQERERMWNALESSPFEPLPLESGSRDPFDTETVNAELVPRGYVYSGGYGRFSKPHFFLGDLVRSERRQGFTVYLSSCEYARDLVAPPAMLLGNEIYVRQESVRRFLWERIEEARGNRNNNAMARVHEWYGFDRDLDGALERMTANETETMILHELGEGLAGRLLGDGWNEMLAGLTRSKAEIMARAVRDLLADCLSTLPALIDRENIPGIHFYFATFSGMRRYLFPEATDAYARFAADGDLRPLRRAVHDGLDRWTETATAIARLYRDRGEDAGSAVERMLEHTPI</sequence>
<protein>
    <submittedName>
        <fullName evidence="3">Uncharacterized protein</fullName>
    </submittedName>
</protein>
<evidence type="ECO:0000259" key="2">
    <source>
        <dbReference type="Pfam" id="PF21740"/>
    </source>
</evidence>
<evidence type="ECO:0000259" key="1">
    <source>
        <dbReference type="Pfam" id="PF21739"/>
    </source>
</evidence>
<dbReference type="InterPro" id="IPR049199">
    <property type="entry name" value="DUF6866_N"/>
</dbReference>
<dbReference type="InterPro" id="IPR049200">
    <property type="entry name" value="DUF6866_C"/>
</dbReference>